<feature type="non-terminal residue" evidence="1">
    <location>
        <position position="1"/>
    </location>
</feature>
<organism evidence="1">
    <name type="scientific">marine sediment metagenome</name>
    <dbReference type="NCBI Taxonomy" id="412755"/>
    <lineage>
        <taxon>unclassified sequences</taxon>
        <taxon>metagenomes</taxon>
        <taxon>ecological metagenomes</taxon>
    </lineage>
</organism>
<gene>
    <name evidence="1" type="ORF">LCGC14_1783500</name>
</gene>
<name>A0A0F9GUT8_9ZZZZ</name>
<protein>
    <submittedName>
        <fullName evidence="1">Uncharacterized protein</fullName>
    </submittedName>
</protein>
<reference evidence="1" key="1">
    <citation type="journal article" date="2015" name="Nature">
        <title>Complex archaea that bridge the gap between prokaryotes and eukaryotes.</title>
        <authorList>
            <person name="Spang A."/>
            <person name="Saw J.H."/>
            <person name="Jorgensen S.L."/>
            <person name="Zaremba-Niedzwiedzka K."/>
            <person name="Martijn J."/>
            <person name="Lind A.E."/>
            <person name="van Eijk R."/>
            <person name="Schleper C."/>
            <person name="Guy L."/>
            <person name="Ettema T.J."/>
        </authorList>
    </citation>
    <scope>NUCLEOTIDE SEQUENCE</scope>
</reference>
<dbReference type="EMBL" id="LAZR01016904">
    <property type="protein sequence ID" value="KKM02534.1"/>
    <property type="molecule type" value="Genomic_DNA"/>
</dbReference>
<comment type="caution">
    <text evidence="1">The sequence shown here is derived from an EMBL/GenBank/DDBJ whole genome shotgun (WGS) entry which is preliminary data.</text>
</comment>
<accession>A0A0F9GUT8</accession>
<dbReference type="AntiFam" id="ANF00010">
    <property type="entry name" value="tRNA translation"/>
</dbReference>
<proteinExistence type="predicted"/>
<sequence>PLQILPAEKVNAHIAQSVEHFLGEEEVTGSNPVMSSSIPRGLFFVGFLYFEC</sequence>
<evidence type="ECO:0000313" key="1">
    <source>
        <dbReference type="EMBL" id="KKM02534.1"/>
    </source>
</evidence>
<dbReference type="AlphaFoldDB" id="A0A0F9GUT8"/>